<keyword evidence="3" id="KW-1185">Reference proteome</keyword>
<feature type="transmembrane region" description="Helical" evidence="1">
    <location>
        <begin position="35"/>
        <end position="56"/>
    </location>
</feature>
<organism evidence="2 3">
    <name type="scientific">Brenneria corticis</name>
    <dbReference type="NCBI Taxonomy" id="2173106"/>
    <lineage>
        <taxon>Bacteria</taxon>
        <taxon>Pseudomonadati</taxon>
        <taxon>Pseudomonadota</taxon>
        <taxon>Gammaproteobacteria</taxon>
        <taxon>Enterobacterales</taxon>
        <taxon>Pectobacteriaceae</taxon>
        <taxon>Brenneria</taxon>
    </lineage>
</organism>
<evidence type="ECO:0000313" key="3">
    <source>
        <dbReference type="Proteomes" id="UP000296159"/>
    </source>
</evidence>
<protein>
    <submittedName>
        <fullName evidence="2">Holin</fullName>
    </submittedName>
</protein>
<dbReference type="Proteomes" id="UP000296159">
    <property type="component" value="Unassembled WGS sequence"/>
</dbReference>
<keyword evidence="1" id="KW-0472">Membrane</keyword>
<keyword evidence="1" id="KW-0812">Transmembrane</keyword>
<keyword evidence="1" id="KW-1133">Transmembrane helix</keyword>
<reference evidence="2 3" key="1">
    <citation type="submission" date="2018-04" db="EMBL/GenBank/DDBJ databases">
        <title>Brenneria corticis sp.nov.</title>
        <authorList>
            <person name="Li Y."/>
        </authorList>
    </citation>
    <scope>NUCLEOTIDE SEQUENCE [LARGE SCALE GENOMIC DNA]</scope>
    <source>
        <strain evidence="2 3">CFCC 11842</strain>
    </source>
</reference>
<dbReference type="RefSeq" id="WP_136165395.1">
    <property type="nucleotide sequence ID" value="NZ_KZ819073.1"/>
</dbReference>
<dbReference type="InterPro" id="IPR007633">
    <property type="entry name" value="Phage_P2_Holin"/>
</dbReference>
<accession>A0A2U1U9A0</accession>
<comment type="caution">
    <text evidence="2">The sequence shown here is derived from an EMBL/GenBank/DDBJ whole genome shotgun (WGS) entry which is preliminary data.</text>
</comment>
<gene>
    <name evidence="2" type="ORF">DDT56_05055</name>
</gene>
<name>A0A2U1U9A0_9GAMM</name>
<evidence type="ECO:0000256" key="1">
    <source>
        <dbReference type="SAM" id="Phobius"/>
    </source>
</evidence>
<dbReference type="EMBL" id="QDKH01000005">
    <property type="protein sequence ID" value="PWC18239.1"/>
    <property type="molecule type" value="Genomic_DNA"/>
</dbReference>
<dbReference type="GO" id="GO:0044660">
    <property type="term" value="P:viral release via pore formation in host cell membrane"/>
    <property type="evidence" value="ECO:0007669"/>
    <property type="project" value="InterPro"/>
</dbReference>
<evidence type="ECO:0000313" key="2">
    <source>
        <dbReference type="EMBL" id="PWC18239.1"/>
    </source>
</evidence>
<dbReference type="Pfam" id="PF04550">
    <property type="entry name" value="Phage_holin_3_2"/>
    <property type="match status" value="1"/>
</dbReference>
<sequence length="101" mass="10620">MQEYEKNIIWLVVLGGLIAIGKVLASDEKITPRLFIGRVILGSATALAAGAVLVWIPGLSQMAVTGLGAAFGVAGHQAVEIWLRRRGSSLLTGSKGKHDVK</sequence>
<dbReference type="AlphaFoldDB" id="A0A2U1U9A0"/>
<proteinExistence type="predicted"/>